<protein>
    <submittedName>
        <fullName evidence="1">Uncharacterized protein</fullName>
    </submittedName>
</protein>
<name>A0A329YGC4_RHITR</name>
<comment type="caution">
    <text evidence="1">The sequence shown here is derived from an EMBL/GenBank/DDBJ whole genome shotgun (WGS) entry which is preliminary data.</text>
</comment>
<evidence type="ECO:0000313" key="2">
    <source>
        <dbReference type="Proteomes" id="UP000251205"/>
    </source>
</evidence>
<dbReference type="EMBL" id="QMKK01000017">
    <property type="protein sequence ID" value="RAX43219.1"/>
    <property type="molecule type" value="Genomic_DNA"/>
</dbReference>
<reference evidence="1 2" key="1">
    <citation type="submission" date="2018-06" db="EMBL/GenBank/DDBJ databases">
        <title>Whole Genome Sequence of an efficient microsymbiont, Rhizobium tropici.</title>
        <authorList>
            <person name="Srinivasan R."/>
            <person name="Singh H.V."/>
            <person name="Srivastava R."/>
            <person name="Kumari B."/>
            <person name="Radhakrishna A."/>
        </authorList>
    </citation>
    <scope>NUCLEOTIDE SEQUENCE [LARGE SCALE GENOMIC DNA]</scope>
    <source>
        <strain evidence="1 2">IGFRI Rhizo-19</strain>
    </source>
</reference>
<dbReference type="RefSeq" id="WP_095437860.1">
    <property type="nucleotide sequence ID" value="NZ_QMKK01000017.1"/>
</dbReference>
<dbReference type="Proteomes" id="UP000251205">
    <property type="component" value="Unassembled WGS sequence"/>
</dbReference>
<proteinExistence type="predicted"/>
<dbReference type="AlphaFoldDB" id="A0A329YGC4"/>
<organism evidence="1 2">
    <name type="scientific">Rhizobium tropici</name>
    <dbReference type="NCBI Taxonomy" id="398"/>
    <lineage>
        <taxon>Bacteria</taxon>
        <taxon>Pseudomonadati</taxon>
        <taxon>Pseudomonadota</taxon>
        <taxon>Alphaproteobacteria</taxon>
        <taxon>Hyphomicrobiales</taxon>
        <taxon>Rhizobiaceae</taxon>
        <taxon>Rhizobium/Agrobacterium group</taxon>
        <taxon>Rhizobium</taxon>
    </lineage>
</organism>
<accession>A0A329YGC4</accession>
<dbReference type="OrthoDB" id="8396171at2"/>
<evidence type="ECO:0000313" key="1">
    <source>
        <dbReference type="EMBL" id="RAX43219.1"/>
    </source>
</evidence>
<gene>
    <name evidence="1" type="ORF">DQ393_02070</name>
</gene>
<sequence>MLRARRDSLGGAASKAIPSLGEVEGRMMVLELIALTALTRLIRLHDIGERADLIKAMRHAIDRKCHDARLCGTDTKSAEEYAEELLASAQEQAIVLESIRNDA</sequence>